<sequence>MPSFSSIVLAALTLRIAQLANAQIFTLSCDPLTIQRADPIVSPGQISSHVHAVVGGTAFQQTMSQTTAINSKATTCDKKLDNSNYWQPQLYHHRSDGQFELIEFQGIAVYYLNRACDYEPGLTDCPANSNATAPPAGLRMLVGNPTLRTFNPNSFAQQAIQHVCLRENDSPNFNSLPPMACLRLRAETYFPSCWDGVNLDSADHTSHMAFPVNNYNGGVCPESHPKAIYSVFYEFFYDTSTVTDFNNWVWAMGDPTGYGLHADFINGWTDQNALEQAINTCTGPQGFGSPDCSVNAGEGSAQTLSPEVAAPPEQVGLNGPIAALPGNNPVTGTPIKKARRALKF</sequence>
<accession>A0A3E2H1V5</accession>
<dbReference type="Proteomes" id="UP000258309">
    <property type="component" value="Unassembled WGS sequence"/>
</dbReference>
<protein>
    <recommendedName>
        <fullName evidence="2">DUF1996 domain-containing protein</fullName>
    </recommendedName>
</protein>
<evidence type="ECO:0000313" key="4">
    <source>
        <dbReference type="Proteomes" id="UP000258309"/>
    </source>
</evidence>
<dbReference type="PANTHER" id="PTHR43662:SF11">
    <property type="entry name" value="WSC DOMAIN-CONTAINING PROTEIN"/>
    <property type="match status" value="1"/>
</dbReference>
<proteinExistence type="predicted"/>
<feature type="chain" id="PRO_5017820733" description="DUF1996 domain-containing protein" evidence="1">
    <location>
        <begin position="23"/>
        <end position="344"/>
    </location>
</feature>
<name>A0A3E2H1V5_SCYLI</name>
<organism evidence="3 4">
    <name type="scientific">Scytalidium lignicola</name>
    <name type="common">Hyphomycete</name>
    <dbReference type="NCBI Taxonomy" id="5539"/>
    <lineage>
        <taxon>Eukaryota</taxon>
        <taxon>Fungi</taxon>
        <taxon>Dikarya</taxon>
        <taxon>Ascomycota</taxon>
        <taxon>Pezizomycotina</taxon>
        <taxon>Leotiomycetes</taxon>
        <taxon>Leotiomycetes incertae sedis</taxon>
        <taxon>Scytalidium</taxon>
    </lineage>
</organism>
<dbReference type="EMBL" id="NCSJ02000231">
    <property type="protein sequence ID" value="RFU26943.1"/>
    <property type="molecule type" value="Genomic_DNA"/>
</dbReference>
<reference evidence="3 4" key="1">
    <citation type="submission" date="2018-05" db="EMBL/GenBank/DDBJ databases">
        <title>Draft genome sequence of Scytalidium lignicola DSM 105466, a ubiquitous saprotrophic fungus.</title>
        <authorList>
            <person name="Buettner E."/>
            <person name="Gebauer A.M."/>
            <person name="Hofrichter M."/>
            <person name="Liers C."/>
            <person name="Kellner H."/>
        </authorList>
    </citation>
    <scope>NUCLEOTIDE SEQUENCE [LARGE SCALE GENOMIC DNA]</scope>
    <source>
        <strain evidence="3 4">DSM 105466</strain>
    </source>
</reference>
<feature type="non-terminal residue" evidence="3">
    <location>
        <position position="1"/>
    </location>
</feature>
<feature type="non-terminal residue" evidence="3">
    <location>
        <position position="344"/>
    </location>
</feature>
<gene>
    <name evidence="3" type="ORF">B7463_g9383</name>
</gene>
<dbReference type="AlphaFoldDB" id="A0A3E2H1V5"/>
<dbReference type="OMA" id="FMGANNI"/>
<dbReference type="OrthoDB" id="74764at2759"/>
<evidence type="ECO:0000313" key="3">
    <source>
        <dbReference type="EMBL" id="RFU26943.1"/>
    </source>
</evidence>
<evidence type="ECO:0000259" key="2">
    <source>
        <dbReference type="Pfam" id="PF09362"/>
    </source>
</evidence>
<dbReference type="PANTHER" id="PTHR43662">
    <property type="match status" value="1"/>
</dbReference>
<feature type="signal peptide" evidence="1">
    <location>
        <begin position="1"/>
        <end position="22"/>
    </location>
</feature>
<keyword evidence="4" id="KW-1185">Reference proteome</keyword>
<evidence type="ECO:0000256" key="1">
    <source>
        <dbReference type="SAM" id="SignalP"/>
    </source>
</evidence>
<dbReference type="Pfam" id="PF09362">
    <property type="entry name" value="DUF1996"/>
    <property type="match status" value="1"/>
</dbReference>
<feature type="domain" description="DUF1996" evidence="2">
    <location>
        <begin position="38"/>
        <end position="268"/>
    </location>
</feature>
<keyword evidence="1" id="KW-0732">Signal</keyword>
<comment type="caution">
    <text evidence="3">The sequence shown here is derived from an EMBL/GenBank/DDBJ whole genome shotgun (WGS) entry which is preliminary data.</text>
</comment>
<dbReference type="InterPro" id="IPR018535">
    <property type="entry name" value="DUF1996"/>
</dbReference>
<dbReference type="STRING" id="5539.A0A3E2H1V5"/>